<proteinExistence type="predicted"/>
<protein>
    <submittedName>
        <fullName evidence="1">Uncharacterized protein</fullName>
    </submittedName>
</protein>
<evidence type="ECO:0000313" key="1">
    <source>
        <dbReference type="EMBL" id="JAI02139.1"/>
    </source>
</evidence>
<dbReference type="EMBL" id="GBXM01006439">
    <property type="protein sequence ID" value="JAI02139.1"/>
    <property type="molecule type" value="Transcribed_RNA"/>
</dbReference>
<reference evidence="1" key="1">
    <citation type="submission" date="2014-11" db="EMBL/GenBank/DDBJ databases">
        <authorList>
            <person name="Amaro Gonzalez C."/>
        </authorList>
    </citation>
    <scope>NUCLEOTIDE SEQUENCE</scope>
</reference>
<organism evidence="1">
    <name type="scientific">Anguilla anguilla</name>
    <name type="common">European freshwater eel</name>
    <name type="synonym">Muraena anguilla</name>
    <dbReference type="NCBI Taxonomy" id="7936"/>
    <lineage>
        <taxon>Eukaryota</taxon>
        <taxon>Metazoa</taxon>
        <taxon>Chordata</taxon>
        <taxon>Craniata</taxon>
        <taxon>Vertebrata</taxon>
        <taxon>Euteleostomi</taxon>
        <taxon>Actinopterygii</taxon>
        <taxon>Neopterygii</taxon>
        <taxon>Teleostei</taxon>
        <taxon>Anguilliformes</taxon>
        <taxon>Anguillidae</taxon>
        <taxon>Anguilla</taxon>
    </lineage>
</organism>
<accession>A0A0E9XKB6</accession>
<sequence>MITTLLQTYLQTYRMARHFRVFSDRSNILYGKTSSGTR</sequence>
<name>A0A0E9XKB6_ANGAN</name>
<reference evidence="1" key="2">
    <citation type="journal article" date="2015" name="Fish Shellfish Immunol.">
        <title>Early steps in the European eel (Anguilla anguilla)-Vibrio vulnificus interaction in the gills: Role of the RtxA13 toxin.</title>
        <authorList>
            <person name="Callol A."/>
            <person name="Pajuelo D."/>
            <person name="Ebbesson L."/>
            <person name="Teles M."/>
            <person name="MacKenzie S."/>
            <person name="Amaro C."/>
        </authorList>
    </citation>
    <scope>NUCLEOTIDE SEQUENCE</scope>
</reference>
<dbReference type="AlphaFoldDB" id="A0A0E9XKB6"/>